<dbReference type="EMBL" id="AKOQ01000003">
    <property type="protein sequence ID" value="EJB69064.1"/>
    <property type="molecule type" value="Genomic_DNA"/>
</dbReference>
<organism evidence="1 2">
    <name type="scientific">Helicobacter pylori Hp H-45</name>
    <dbReference type="NCBI Taxonomy" id="992050"/>
    <lineage>
        <taxon>Bacteria</taxon>
        <taxon>Pseudomonadati</taxon>
        <taxon>Campylobacterota</taxon>
        <taxon>Epsilonproteobacteria</taxon>
        <taxon>Campylobacterales</taxon>
        <taxon>Helicobacteraceae</taxon>
        <taxon>Helicobacter</taxon>
    </lineage>
</organism>
<dbReference type="AlphaFoldDB" id="I9TKU6"/>
<reference evidence="1 2" key="1">
    <citation type="journal article" date="2013" name="Pathog. Dis.">
        <title>Genome sequences of 65 Helicobacter pylori strains isolated from asymptomatic individuals and patients with gastric cancer, peptic ulcer disease, or gastritis.</title>
        <authorList>
            <person name="Blanchard T.G."/>
            <person name="Czinn S.J."/>
            <person name="Correa P."/>
            <person name="Nakazawa T."/>
            <person name="Keelan M."/>
            <person name="Morningstar L."/>
            <person name="Santana-Cruz I."/>
            <person name="Maroo A."/>
            <person name="McCracken C."/>
            <person name="Shefchek K."/>
            <person name="Daugherty S."/>
            <person name="Song Y."/>
            <person name="Fraser C.M."/>
            <person name="Fricke W.F."/>
        </authorList>
    </citation>
    <scope>NUCLEOTIDE SEQUENCE [LARGE SCALE GENOMIC DNA]</scope>
    <source>
        <strain evidence="1 2">Hp H-45</strain>
    </source>
</reference>
<sequence>MAILSKKTELERVLFLVFMLFLKQINLKSYLVFKSAAILNAIILKDDERG</sequence>
<accession>I9TKU6</accession>
<proteinExistence type="predicted"/>
<gene>
    <name evidence="1" type="ORF">HPHPH45_0466</name>
</gene>
<evidence type="ECO:0000313" key="1">
    <source>
        <dbReference type="EMBL" id="EJB69064.1"/>
    </source>
</evidence>
<comment type="caution">
    <text evidence="1">The sequence shown here is derived from an EMBL/GenBank/DDBJ whole genome shotgun (WGS) entry which is preliminary data.</text>
</comment>
<evidence type="ECO:0000313" key="2">
    <source>
        <dbReference type="Proteomes" id="UP000003895"/>
    </source>
</evidence>
<name>I9TKU6_HELPX</name>
<dbReference type="PATRIC" id="fig|992050.3.peg.456"/>
<protein>
    <submittedName>
        <fullName evidence="1">Uncharacterized protein</fullName>
    </submittedName>
</protein>
<dbReference type="Proteomes" id="UP000003895">
    <property type="component" value="Unassembled WGS sequence"/>
</dbReference>